<dbReference type="InterPro" id="IPR053953">
    <property type="entry name" value="NirdL-like_HTH"/>
</dbReference>
<dbReference type="Pfam" id="PF22451">
    <property type="entry name" value="NirdL-like_HTH"/>
    <property type="match status" value="1"/>
</dbReference>
<dbReference type="EMBL" id="LAZR01000698">
    <property type="protein sequence ID" value="KKN60361.1"/>
    <property type="molecule type" value="Genomic_DNA"/>
</dbReference>
<sequence length="152" mass="17124">MSDRLDKTDIVLINLMQNYFPLSKRPFEDIAKKMGIDVSSVISKLEQLSENGLIRKVGAIVAAKKIGFISILAAVSVSDECIEEVAEIINSYSGVTHNYLRDGIPNIWFTLTEPNKEILDAHLSEIETKIQSKIIRLPAQKIYKIGVKFDFR</sequence>
<feature type="domain" description="Siroheme decarboxylase AsnC-like ligand binding" evidence="6">
    <location>
        <begin position="65"/>
        <end position="144"/>
    </location>
</feature>
<dbReference type="InterPro" id="IPR036388">
    <property type="entry name" value="WH-like_DNA-bd_sf"/>
</dbReference>
<dbReference type="Gene3D" id="3.30.70.3460">
    <property type="match status" value="1"/>
</dbReference>
<dbReference type="SMART" id="SM00344">
    <property type="entry name" value="HTH_ASNC"/>
    <property type="match status" value="1"/>
</dbReference>
<dbReference type="InterPro" id="IPR019888">
    <property type="entry name" value="Tscrpt_reg_AsnC-like"/>
</dbReference>
<dbReference type="SUPFAM" id="SSF46785">
    <property type="entry name" value="Winged helix' DNA-binding domain"/>
    <property type="match status" value="1"/>
</dbReference>
<evidence type="ECO:0000259" key="6">
    <source>
        <dbReference type="Pfam" id="PF17805"/>
    </source>
</evidence>
<evidence type="ECO:0000313" key="8">
    <source>
        <dbReference type="EMBL" id="KKN60361.1"/>
    </source>
</evidence>
<comment type="caution">
    <text evidence="8">The sequence shown here is derived from an EMBL/GenBank/DDBJ whole genome shotgun (WGS) entry which is preliminary data.</text>
</comment>
<reference evidence="8" key="1">
    <citation type="journal article" date="2015" name="Nature">
        <title>Complex archaea that bridge the gap between prokaryotes and eukaryotes.</title>
        <authorList>
            <person name="Spang A."/>
            <person name="Saw J.H."/>
            <person name="Jorgensen S.L."/>
            <person name="Zaremba-Niedzwiedzka K."/>
            <person name="Martijn J."/>
            <person name="Lind A.E."/>
            <person name="van Eijk R."/>
            <person name="Schleper C."/>
            <person name="Guy L."/>
            <person name="Ettema T.J."/>
        </authorList>
    </citation>
    <scope>NUCLEOTIDE SEQUENCE</scope>
</reference>
<name>A0A0F9UGK4_9ZZZZ</name>
<dbReference type="EC" id="4.1.1.111" evidence="4"/>
<dbReference type="AlphaFoldDB" id="A0A0F9UGK4"/>
<proteinExistence type="inferred from homology"/>
<dbReference type="InterPro" id="IPR036390">
    <property type="entry name" value="WH_DNA-bd_sf"/>
</dbReference>
<protein>
    <recommendedName>
        <fullName evidence="4">siroheme decarboxylase</fullName>
        <ecNumber evidence="4">4.1.1.111</ecNumber>
    </recommendedName>
</protein>
<feature type="domain" description="Siroheme decarboxylase NirL-like HTH" evidence="7">
    <location>
        <begin position="11"/>
        <end position="55"/>
    </location>
</feature>
<evidence type="ECO:0000256" key="4">
    <source>
        <dbReference type="ARBA" id="ARBA00023471"/>
    </source>
</evidence>
<comment type="catalytic activity">
    <reaction evidence="5">
        <text>siroheme + 2 H(+) = 12,18-didecarboxysiroheme + 2 CO2</text>
        <dbReference type="Rhea" id="RHEA:19093"/>
        <dbReference type="ChEBI" id="CHEBI:15378"/>
        <dbReference type="ChEBI" id="CHEBI:16526"/>
        <dbReference type="ChEBI" id="CHEBI:60052"/>
        <dbReference type="ChEBI" id="CHEBI:140497"/>
        <dbReference type="EC" id="4.1.1.111"/>
    </reaction>
</comment>
<evidence type="ECO:0000256" key="3">
    <source>
        <dbReference type="ARBA" id="ARBA00023457"/>
    </source>
</evidence>
<dbReference type="InterPro" id="IPR040523">
    <property type="entry name" value="AsnC_trans_reg2"/>
</dbReference>
<dbReference type="GO" id="GO:0016829">
    <property type="term" value="F:lyase activity"/>
    <property type="evidence" value="ECO:0007669"/>
    <property type="project" value="UniProtKB-KW"/>
</dbReference>
<comment type="pathway">
    <text evidence="2">Porphyrin-containing compound metabolism.</text>
</comment>
<organism evidence="8">
    <name type="scientific">marine sediment metagenome</name>
    <dbReference type="NCBI Taxonomy" id="412755"/>
    <lineage>
        <taxon>unclassified sequences</taxon>
        <taxon>metagenomes</taxon>
        <taxon>ecological metagenomes</taxon>
    </lineage>
</organism>
<dbReference type="Gene3D" id="1.10.10.10">
    <property type="entry name" value="Winged helix-like DNA-binding domain superfamily/Winged helix DNA-binding domain"/>
    <property type="match status" value="1"/>
</dbReference>
<dbReference type="PANTHER" id="PTHR43413:SF1">
    <property type="entry name" value="SIROHEME DECARBOXYLASE NIRL SUBUNIT"/>
    <property type="match status" value="1"/>
</dbReference>
<evidence type="ECO:0000259" key="7">
    <source>
        <dbReference type="Pfam" id="PF22451"/>
    </source>
</evidence>
<evidence type="ECO:0000256" key="1">
    <source>
        <dbReference type="ARBA" id="ARBA00023239"/>
    </source>
</evidence>
<gene>
    <name evidence="8" type="ORF">LCGC14_0532750</name>
</gene>
<comment type="similarity">
    <text evidence="3">Belongs to the Ahb/Nir family.</text>
</comment>
<dbReference type="PANTHER" id="PTHR43413">
    <property type="entry name" value="TRANSCRIPTIONAL REGULATOR, ASNC FAMILY"/>
    <property type="match status" value="1"/>
</dbReference>
<dbReference type="InterPro" id="IPR050684">
    <property type="entry name" value="HTH-Siroheme_Decarb"/>
</dbReference>
<evidence type="ECO:0000256" key="5">
    <source>
        <dbReference type="ARBA" id="ARBA00048470"/>
    </source>
</evidence>
<evidence type="ECO:0000256" key="2">
    <source>
        <dbReference type="ARBA" id="ARBA00023444"/>
    </source>
</evidence>
<dbReference type="Pfam" id="PF17805">
    <property type="entry name" value="AsnC_trans_reg2"/>
    <property type="match status" value="1"/>
</dbReference>
<accession>A0A0F9UGK4</accession>
<keyword evidence="1" id="KW-0456">Lyase</keyword>